<comment type="caution">
    <text evidence="2">The sequence shown here is derived from an EMBL/GenBank/DDBJ whole genome shotgun (WGS) entry which is preliminary data.</text>
</comment>
<proteinExistence type="predicted"/>
<sequence length="305" mass="32431">MRVLVTGASGFIGQSLVPALAKRGFFVRAAARDPSTIAQAPNVEPFAMPDLSRPADWTGALEDVSHIVHLAGIAHAPGALPDDVYTRINTEAVAELAGQAKGRIARFVLMSSVRAQAGLSSEATITETDPPAPTEIYGRTKLEAERRLAASGVDFTVLRPAVVYGPGVKGNIASLATIAKTPMPLPFGGLENRRSLVSIDNLISAIAHVLDTEQTRNETYLVADATPISVAGLVAAMREGLGRTPQLVKMPHGAIKRLMKSFGREADWERVCGTFEIDASKLMATGWTPEVATPDGIKRMMRAGR</sequence>
<dbReference type="RefSeq" id="WP_069436955.1">
    <property type="nucleotide sequence ID" value="NZ_LPWG01000010.1"/>
</dbReference>
<dbReference type="SUPFAM" id="SSF51735">
    <property type="entry name" value="NAD(P)-binding Rossmann-fold domains"/>
    <property type="match status" value="1"/>
</dbReference>
<evidence type="ECO:0000259" key="1">
    <source>
        <dbReference type="Pfam" id="PF01370"/>
    </source>
</evidence>
<dbReference type="InterPro" id="IPR036291">
    <property type="entry name" value="NAD(P)-bd_dom_sf"/>
</dbReference>
<dbReference type="STRING" id="1774968.AUC68_03260"/>
<evidence type="ECO:0000313" key="3">
    <source>
        <dbReference type="Proteomes" id="UP000094501"/>
    </source>
</evidence>
<feature type="domain" description="NAD-dependent epimerase/dehydratase" evidence="1">
    <location>
        <begin position="3"/>
        <end position="222"/>
    </location>
</feature>
<protein>
    <recommendedName>
        <fullName evidence="1">NAD-dependent epimerase/dehydratase domain-containing protein</fullName>
    </recommendedName>
</protein>
<gene>
    <name evidence="2" type="ORF">AUC68_03260</name>
</gene>
<dbReference type="AlphaFoldDB" id="A0A1E3W2W6"/>
<dbReference type="InterPro" id="IPR050177">
    <property type="entry name" value="Lipid_A_modif_metabolic_enz"/>
</dbReference>
<reference evidence="2 3" key="1">
    <citation type="journal article" date="2016" name="Environ. Microbiol.">
        <title>New Methyloceanibacter diversity from North Sea sediments includes methanotroph containing solely the soluble methane monooxygenase.</title>
        <authorList>
            <person name="Vekeman B."/>
            <person name="Kerckhof F.M."/>
            <person name="Cremers G."/>
            <person name="de Vos P."/>
            <person name="Vandamme P."/>
            <person name="Boon N."/>
            <person name="Op den Camp H.J."/>
            <person name="Heylen K."/>
        </authorList>
    </citation>
    <scope>NUCLEOTIDE SEQUENCE [LARGE SCALE GENOMIC DNA]</scope>
    <source>
        <strain evidence="2 3">R-67174</strain>
    </source>
</reference>
<dbReference type="Gene3D" id="3.40.50.720">
    <property type="entry name" value="NAD(P)-binding Rossmann-like Domain"/>
    <property type="match status" value="1"/>
</dbReference>
<evidence type="ECO:0000313" key="2">
    <source>
        <dbReference type="EMBL" id="ODS00143.1"/>
    </source>
</evidence>
<dbReference type="EMBL" id="LPWG01000010">
    <property type="protein sequence ID" value="ODS00143.1"/>
    <property type="molecule type" value="Genomic_DNA"/>
</dbReference>
<name>A0A1E3W2W6_9HYPH</name>
<dbReference type="PANTHER" id="PTHR43245:SF58">
    <property type="entry name" value="BLL5923 PROTEIN"/>
    <property type="match status" value="1"/>
</dbReference>
<organism evidence="2 3">
    <name type="scientific">Methyloceanibacter methanicus</name>
    <dbReference type="NCBI Taxonomy" id="1774968"/>
    <lineage>
        <taxon>Bacteria</taxon>
        <taxon>Pseudomonadati</taxon>
        <taxon>Pseudomonadota</taxon>
        <taxon>Alphaproteobacteria</taxon>
        <taxon>Hyphomicrobiales</taxon>
        <taxon>Hyphomicrobiaceae</taxon>
        <taxon>Methyloceanibacter</taxon>
    </lineage>
</organism>
<dbReference type="Pfam" id="PF01370">
    <property type="entry name" value="Epimerase"/>
    <property type="match status" value="1"/>
</dbReference>
<dbReference type="Proteomes" id="UP000094501">
    <property type="component" value="Unassembled WGS sequence"/>
</dbReference>
<dbReference type="InterPro" id="IPR001509">
    <property type="entry name" value="Epimerase_deHydtase"/>
</dbReference>
<dbReference type="OrthoDB" id="9798669at2"/>
<keyword evidence="3" id="KW-1185">Reference proteome</keyword>
<accession>A0A1E3W2W6</accession>
<dbReference type="PANTHER" id="PTHR43245">
    <property type="entry name" value="BIFUNCTIONAL POLYMYXIN RESISTANCE PROTEIN ARNA"/>
    <property type="match status" value="1"/>
</dbReference>